<dbReference type="EMBL" id="CP041253">
    <property type="protein sequence ID" value="QDH81629.1"/>
    <property type="molecule type" value="Genomic_DNA"/>
</dbReference>
<organism evidence="1 2">
    <name type="scientific">Echinicola soli</name>
    <dbReference type="NCBI Taxonomy" id="2591634"/>
    <lineage>
        <taxon>Bacteria</taxon>
        <taxon>Pseudomonadati</taxon>
        <taxon>Bacteroidota</taxon>
        <taxon>Cytophagia</taxon>
        <taxon>Cytophagales</taxon>
        <taxon>Cyclobacteriaceae</taxon>
        <taxon>Echinicola</taxon>
    </lineage>
</organism>
<proteinExistence type="predicted"/>
<dbReference type="Proteomes" id="UP000316614">
    <property type="component" value="Chromosome"/>
</dbReference>
<dbReference type="KEGG" id="echi:FKX85_18850"/>
<protein>
    <submittedName>
        <fullName evidence="1">Uncharacterized protein</fullName>
    </submittedName>
</protein>
<name>A0A514CP88_9BACT</name>
<evidence type="ECO:0000313" key="1">
    <source>
        <dbReference type="EMBL" id="QDH81629.1"/>
    </source>
</evidence>
<reference evidence="1 2" key="1">
    <citation type="submission" date="2019-06" db="EMBL/GenBank/DDBJ databases">
        <title>Echinicola alkalisoli sp. nov. isolated from saline soil.</title>
        <authorList>
            <person name="Sun J.-Q."/>
            <person name="Xu L."/>
        </authorList>
    </citation>
    <scope>NUCLEOTIDE SEQUENCE [LARGE SCALE GENOMIC DNA]</scope>
    <source>
        <strain evidence="1 2">LN3S3</strain>
    </source>
</reference>
<dbReference type="OrthoDB" id="370799at2"/>
<sequence length="96" mass="11188">MDLSDFKNSLSQSHPPAGISIMLEALWYDGKDNWNHAHDLVNDLKGQDVAYVHAYLHRKEGDDWNASYWYRNAGKPKPSCSLEEEWENITKHFLQI</sequence>
<keyword evidence="2" id="KW-1185">Reference proteome</keyword>
<accession>A0A514CP88</accession>
<dbReference type="AlphaFoldDB" id="A0A514CP88"/>
<evidence type="ECO:0000313" key="2">
    <source>
        <dbReference type="Proteomes" id="UP000316614"/>
    </source>
</evidence>
<gene>
    <name evidence="1" type="ORF">FKX85_18850</name>
</gene>